<dbReference type="Pfam" id="PF10101">
    <property type="entry name" value="DUF2339"/>
    <property type="match status" value="1"/>
</dbReference>
<evidence type="ECO:0000313" key="4">
    <source>
        <dbReference type="Proteomes" id="UP000628984"/>
    </source>
</evidence>
<keyword evidence="4" id="KW-1185">Reference proteome</keyword>
<feature type="transmembrane region" description="Helical" evidence="2">
    <location>
        <begin position="145"/>
        <end position="165"/>
    </location>
</feature>
<feature type="transmembrane region" description="Helical" evidence="2">
    <location>
        <begin position="596"/>
        <end position="620"/>
    </location>
</feature>
<feature type="transmembrane region" description="Helical" evidence="2">
    <location>
        <begin position="746"/>
        <end position="765"/>
    </location>
</feature>
<feature type="transmembrane region" description="Helical" evidence="2">
    <location>
        <begin position="705"/>
        <end position="726"/>
    </location>
</feature>
<feature type="transmembrane region" description="Helical" evidence="2">
    <location>
        <begin position="205"/>
        <end position="225"/>
    </location>
</feature>
<feature type="transmembrane region" description="Helical" evidence="2">
    <location>
        <begin position="374"/>
        <end position="394"/>
    </location>
</feature>
<accession>A0A918ISW7</accession>
<feature type="transmembrane region" description="Helical" evidence="2">
    <location>
        <begin position="401"/>
        <end position="423"/>
    </location>
</feature>
<feature type="transmembrane region" description="Helical" evidence="2">
    <location>
        <begin position="435"/>
        <end position="457"/>
    </location>
</feature>
<feature type="transmembrane region" description="Helical" evidence="2">
    <location>
        <begin position="845"/>
        <end position="863"/>
    </location>
</feature>
<keyword evidence="2" id="KW-0812">Transmembrane</keyword>
<dbReference type="InterPro" id="IPR019286">
    <property type="entry name" value="DUF2339_TM"/>
</dbReference>
<feature type="transmembrane region" description="Helical" evidence="2">
    <location>
        <begin position="254"/>
        <end position="272"/>
    </location>
</feature>
<dbReference type="PANTHER" id="PTHR38434:SF1">
    <property type="entry name" value="BLL2549 PROTEIN"/>
    <property type="match status" value="1"/>
</dbReference>
<feature type="transmembrane region" description="Helical" evidence="2">
    <location>
        <begin position="674"/>
        <end position="693"/>
    </location>
</feature>
<keyword evidence="2" id="KW-0472">Membrane</keyword>
<evidence type="ECO:0000313" key="3">
    <source>
        <dbReference type="EMBL" id="GGW31124.1"/>
    </source>
</evidence>
<evidence type="ECO:0008006" key="5">
    <source>
        <dbReference type="Google" id="ProtNLM"/>
    </source>
</evidence>
<name>A0A918ISW7_9RHOB</name>
<feature type="transmembrane region" description="Helical" evidence="2">
    <location>
        <begin position="777"/>
        <end position="795"/>
    </location>
</feature>
<feature type="transmembrane region" description="Helical" evidence="2">
    <location>
        <begin position="536"/>
        <end position="564"/>
    </location>
</feature>
<gene>
    <name evidence="3" type="ORF">GCM10011452_19530</name>
</gene>
<feature type="transmembrane region" description="Helical" evidence="2">
    <location>
        <begin position="232"/>
        <end position="248"/>
    </location>
</feature>
<feature type="transmembrane region" description="Helical" evidence="2">
    <location>
        <begin position="869"/>
        <end position="885"/>
    </location>
</feature>
<feature type="transmembrane region" description="Helical" evidence="2">
    <location>
        <begin position="279"/>
        <end position="299"/>
    </location>
</feature>
<feature type="compositionally biased region" description="Low complexity" evidence="1">
    <location>
        <begin position="54"/>
        <end position="66"/>
    </location>
</feature>
<reference evidence="3" key="1">
    <citation type="journal article" date="2014" name="Int. J. Syst. Evol. Microbiol.">
        <title>Complete genome sequence of Corynebacterium casei LMG S-19264T (=DSM 44701T), isolated from a smear-ripened cheese.</title>
        <authorList>
            <consortium name="US DOE Joint Genome Institute (JGI-PGF)"/>
            <person name="Walter F."/>
            <person name="Albersmeier A."/>
            <person name="Kalinowski J."/>
            <person name="Ruckert C."/>
        </authorList>
    </citation>
    <scope>NUCLEOTIDE SEQUENCE</scope>
    <source>
        <strain evidence="3">KCTC 23714</strain>
    </source>
</reference>
<feature type="transmembrane region" description="Helical" evidence="2">
    <location>
        <begin position="815"/>
        <end position="833"/>
    </location>
</feature>
<evidence type="ECO:0000256" key="2">
    <source>
        <dbReference type="SAM" id="Phobius"/>
    </source>
</evidence>
<dbReference type="PANTHER" id="PTHR38434">
    <property type="entry name" value="BLL2549 PROTEIN"/>
    <property type="match status" value="1"/>
</dbReference>
<dbReference type="PIRSF" id="PIRSF035905">
    <property type="entry name" value="UCP035905_mp"/>
    <property type="match status" value="1"/>
</dbReference>
<evidence type="ECO:0000256" key="1">
    <source>
        <dbReference type="SAM" id="MobiDB-lite"/>
    </source>
</evidence>
<feature type="transmembrane region" description="Helical" evidence="2">
    <location>
        <begin position="116"/>
        <end position="133"/>
    </location>
</feature>
<feature type="transmembrane region" description="Helical" evidence="2">
    <location>
        <begin position="305"/>
        <end position="326"/>
    </location>
</feature>
<feature type="transmembrane region" description="Helical" evidence="2">
    <location>
        <begin position="347"/>
        <end position="368"/>
    </location>
</feature>
<dbReference type="EMBL" id="BMYQ01000005">
    <property type="protein sequence ID" value="GGW31124.1"/>
    <property type="molecule type" value="Genomic_DNA"/>
</dbReference>
<dbReference type="InterPro" id="IPR014600">
    <property type="entry name" value="UCP035905_mem"/>
</dbReference>
<feature type="transmembrane region" description="Helical" evidence="2">
    <location>
        <begin position="632"/>
        <end position="654"/>
    </location>
</feature>
<organism evidence="3 4">
    <name type="scientific">Gemmobacter lanyuensis</name>
    <dbReference type="NCBI Taxonomy" id="1054497"/>
    <lineage>
        <taxon>Bacteria</taxon>
        <taxon>Pseudomonadati</taxon>
        <taxon>Pseudomonadota</taxon>
        <taxon>Alphaproteobacteria</taxon>
        <taxon>Rhodobacterales</taxon>
        <taxon>Paracoccaceae</taxon>
        <taxon>Gemmobacter</taxon>
    </lineage>
</organism>
<keyword evidence="2" id="KW-1133">Transmembrane helix</keyword>
<dbReference type="Proteomes" id="UP000628984">
    <property type="component" value="Unassembled WGS sequence"/>
</dbReference>
<sequence>MDDGLLLLMILIALAIPLGVVILFVLMAGTRGRVTRLEQQLAELRAELARRPETAPASEENAQPAAIPEPPPQAEVWPRAVPQDLPEETVAPDQNRPLVIRPDRFAALGRWLRENWVYAVSALSLAFAGVFFVQYGMEKGLLPPVARVVLAILFGAGLIGAGEWIRRRHGDGVDRTTAYLPSVFSGAGIVAIFAGVAAGRLLYDLYGAGTAFAGLVVTAGLAVALGWRHGPLLVAIGLLGAAATPFLVSGGGGTPAWLFAHYVLVAALGLAVDAFRRWAWISVLALVLAHAGMALIALGGGSEGAWMWALFALALVAIILPEKGLLPTHAGPSVTRALWRRDGVWPAFPVRLAAGNLLAVVLTLLLLVPHGSNGILAALLLTGLALLLILWAAAAPGLEDLAALPAAGLLALLALAEPLIWAFRDQAIVLRAPESAAPATVTLLLGLAALISAAAGWRSLQTGARPQALGAVLVAPLAASILEMLWHPTEVLGAYPWALHVMALAAGMVGLAVLWARADGAPGARTAWATLSALSLIALALFLLTSSAALTLALGVLVAAAAALDRRFNLPEMGWFIQAGGAVLSWRLVADPGLDWALQASWGGVLAAYLGAALACAAGLRLMPAGRVLPRAVLESLGLAALALLANVVILRLLQPDPMATDWQPDWALSHWGAALNALPWLILTGTQLWRAGATAPGWTHRFRLAIAAGAGIMAASGLLLALVPFNPLFNDWAEDPVGLVRGPVLLDSLFLAYALPGLLLLIAPPRLRVLPARGRLVLRAIGVALLTVYAGEEIRRLWQGRWIGGPGVLQGELYSYTLAMLVTGAAMLWQALARQSALLQRMAMGVIGLTAAKVFLWDAAGLTGLTRVVSFAGLGLSLAGLAWLNRWAQSRLGETPSELRD</sequence>
<dbReference type="AlphaFoldDB" id="A0A918ISW7"/>
<reference evidence="3" key="2">
    <citation type="submission" date="2020-09" db="EMBL/GenBank/DDBJ databases">
        <authorList>
            <person name="Sun Q."/>
            <person name="Kim S."/>
        </authorList>
    </citation>
    <scope>NUCLEOTIDE SEQUENCE</scope>
    <source>
        <strain evidence="3">KCTC 23714</strain>
    </source>
</reference>
<protein>
    <recommendedName>
        <fullName evidence="5">DUF2339 domain-containing protein</fullName>
    </recommendedName>
</protein>
<feature type="transmembrane region" description="Helical" evidence="2">
    <location>
        <begin position="177"/>
        <end position="199"/>
    </location>
</feature>
<dbReference type="RefSeq" id="WP_189633673.1">
    <property type="nucleotide sequence ID" value="NZ_BMYQ01000005.1"/>
</dbReference>
<feature type="region of interest" description="Disordered" evidence="1">
    <location>
        <begin position="50"/>
        <end position="71"/>
    </location>
</feature>
<feature type="transmembrane region" description="Helical" evidence="2">
    <location>
        <begin position="6"/>
        <end position="28"/>
    </location>
</feature>
<feature type="transmembrane region" description="Helical" evidence="2">
    <location>
        <begin position="469"/>
        <end position="488"/>
    </location>
</feature>
<feature type="transmembrane region" description="Helical" evidence="2">
    <location>
        <begin position="494"/>
        <end position="515"/>
    </location>
</feature>
<proteinExistence type="predicted"/>
<comment type="caution">
    <text evidence="3">The sequence shown here is derived from an EMBL/GenBank/DDBJ whole genome shotgun (WGS) entry which is preliminary data.</text>
</comment>